<sequence>MSSVGKIIRFDDVRGYGFIAPTGGGEDVFFHANDFGEQRQLVRIGLPIEYDAVDGDRGLRARSVRVLETAETPPASPHGDEIRPRVRTDGDEEMCDVLASAEFVGAVTEMLLQCAPSLTGSQIIEVRKRFIEFSRSHGWVDG</sequence>
<dbReference type="Proteomes" id="UP000198797">
    <property type="component" value="Unassembled WGS sequence"/>
</dbReference>
<evidence type="ECO:0000259" key="1">
    <source>
        <dbReference type="PROSITE" id="PS51857"/>
    </source>
</evidence>
<reference evidence="3" key="1">
    <citation type="submission" date="2016-06" db="EMBL/GenBank/DDBJ databases">
        <authorList>
            <person name="Varghese N."/>
            <person name="Submissions Spin"/>
        </authorList>
    </citation>
    <scope>NUCLEOTIDE SEQUENCE [LARGE SCALE GENOMIC DNA]</scope>
    <source>
        <strain evidence="3">DSM 44100</strain>
    </source>
</reference>
<dbReference type="RefSeq" id="WP_091254099.1">
    <property type="nucleotide sequence ID" value="NZ_FMCU01000032.1"/>
</dbReference>
<dbReference type="AlphaFoldDB" id="A0A1C5AV83"/>
<dbReference type="InterPro" id="IPR011129">
    <property type="entry name" value="CSD"/>
</dbReference>
<proteinExistence type="predicted"/>
<dbReference type="SMART" id="SM00357">
    <property type="entry name" value="CSP"/>
    <property type="match status" value="1"/>
</dbReference>
<dbReference type="STRING" id="121616.GA0070216_13214"/>
<evidence type="ECO:0000313" key="2">
    <source>
        <dbReference type="EMBL" id="SCF49120.1"/>
    </source>
</evidence>
<dbReference type="InterPro" id="IPR002059">
    <property type="entry name" value="CSP_DNA-bd"/>
</dbReference>
<dbReference type="PROSITE" id="PS51857">
    <property type="entry name" value="CSD_2"/>
    <property type="match status" value="1"/>
</dbReference>
<keyword evidence="2" id="KW-0238">DNA-binding</keyword>
<dbReference type="PRINTS" id="PR00050">
    <property type="entry name" value="COLDSHOCK"/>
</dbReference>
<feature type="domain" description="CSD" evidence="1">
    <location>
        <begin position="2"/>
        <end position="66"/>
    </location>
</feature>
<dbReference type="EMBL" id="FMCU01000032">
    <property type="protein sequence ID" value="SCF49120.1"/>
    <property type="molecule type" value="Genomic_DNA"/>
</dbReference>
<dbReference type="Gene3D" id="2.40.50.140">
    <property type="entry name" value="Nucleic acid-binding proteins"/>
    <property type="match status" value="1"/>
</dbReference>
<accession>A0A1C5AV83</accession>
<dbReference type="InterPro" id="IPR012340">
    <property type="entry name" value="NA-bd_OB-fold"/>
</dbReference>
<name>A0A1C5AV83_9ACTN</name>
<organism evidence="2 3">
    <name type="scientific">Micromonospora matsumotoense</name>
    <dbReference type="NCBI Taxonomy" id="121616"/>
    <lineage>
        <taxon>Bacteria</taxon>
        <taxon>Bacillati</taxon>
        <taxon>Actinomycetota</taxon>
        <taxon>Actinomycetes</taxon>
        <taxon>Micromonosporales</taxon>
        <taxon>Micromonosporaceae</taxon>
        <taxon>Micromonospora</taxon>
    </lineage>
</organism>
<protein>
    <submittedName>
        <fullName evidence="2">Cold-shock DNA-binding protein family</fullName>
    </submittedName>
</protein>
<dbReference type="OrthoDB" id="4382049at2"/>
<dbReference type="CDD" id="cd04458">
    <property type="entry name" value="CSP_CDS"/>
    <property type="match status" value="1"/>
</dbReference>
<keyword evidence="3" id="KW-1185">Reference proteome</keyword>
<dbReference type="SUPFAM" id="SSF50249">
    <property type="entry name" value="Nucleic acid-binding proteins"/>
    <property type="match status" value="1"/>
</dbReference>
<gene>
    <name evidence="2" type="ORF">GA0070216_13214</name>
</gene>
<evidence type="ECO:0000313" key="3">
    <source>
        <dbReference type="Proteomes" id="UP000198797"/>
    </source>
</evidence>
<dbReference type="GO" id="GO:0003677">
    <property type="term" value="F:DNA binding"/>
    <property type="evidence" value="ECO:0007669"/>
    <property type="project" value="UniProtKB-KW"/>
</dbReference>
<dbReference type="Pfam" id="PF00313">
    <property type="entry name" value="CSD"/>
    <property type="match status" value="1"/>
</dbReference>